<dbReference type="KEGG" id="coh:EAV92_03055"/>
<evidence type="ECO:0000313" key="2">
    <source>
        <dbReference type="Proteomes" id="UP000269097"/>
    </source>
</evidence>
<sequence length="89" mass="10407">MPRKSFGRLWSRLPSRVWNILRSPQVKLADKLGFIVPVALYWVLPDVMPFVPIDDIAVTVFAAAWYARRMERKYALENVSGNQYNRTRP</sequence>
<proteinExistence type="predicted"/>
<evidence type="ECO:0008006" key="3">
    <source>
        <dbReference type="Google" id="ProtNLM"/>
    </source>
</evidence>
<organism evidence="1 2">
    <name type="scientific">Cohnella candidum</name>
    <dbReference type="NCBI Taxonomy" id="2674991"/>
    <lineage>
        <taxon>Bacteria</taxon>
        <taxon>Bacillati</taxon>
        <taxon>Bacillota</taxon>
        <taxon>Bacilli</taxon>
        <taxon>Bacillales</taxon>
        <taxon>Paenibacillaceae</taxon>
        <taxon>Cohnella</taxon>
    </lineage>
</organism>
<accession>A0A3G3JTW0</accession>
<name>A0A3G3JTW0_9BACL</name>
<evidence type="ECO:0000313" key="1">
    <source>
        <dbReference type="EMBL" id="AYQ71642.1"/>
    </source>
</evidence>
<dbReference type="EMBL" id="CP033433">
    <property type="protein sequence ID" value="AYQ71642.1"/>
    <property type="molecule type" value="Genomic_DNA"/>
</dbReference>
<keyword evidence="2" id="KW-1185">Reference proteome</keyword>
<dbReference type="AlphaFoldDB" id="A0A3G3JTW0"/>
<dbReference type="Proteomes" id="UP000269097">
    <property type="component" value="Chromosome"/>
</dbReference>
<gene>
    <name evidence="1" type="ORF">EAV92_03055</name>
</gene>
<dbReference type="RefSeq" id="WP_123039705.1">
    <property type="nucleotide sequence ID" value="NZ_CP033433.1"/>
</dbReference>
<reference evidence="1 2" key="1">
    <citation type="submission" date="2018-10" db="EMBL/GenBank/DDBJ databases">
        <title>Genome Sequence of Cohnella sp.</title>
        <authorList>
            <person name="Srinivasan S."/>
            <person name="Kim M.K."/>
        </authorList>
    </citation>
    <scope>NUCLEOTIDE SEQUENCE [LARGE SCALE GENOMIC DNA]</scope>
    <source>
        <strain evidence="1 2">18JY8-7</strain>
    </source>
</reference>
<protein>
    <recommendedName>
        <fullName evidence="3">DUF1232 domain-containing protein</fullName>
    </recommendedName>
</protein>